<evidence type="ECO:0000256" key="4">
    <source>
        <dbReference type="ARBA" id="ARBA00022932"/>
    </source>
</evidence>
<dbReference type="Gene3D" id="3.40.50.300">
    <property type="entry name" value="P-loop containing nucleotide triphosphate hydrolases"/>
    <property type="match status" value="1"/>
</dbReference>
<dbReference type="GO" id="GO:0003677">
    <property type="term" value="F:DNA binding"/>
    <property type="evidence" value="ECO:0007669"/>
    <property type="project" value="InterPro"/>
</dbReference>
<keyword evidence="3" id="KW-0235">DNA replication</keyword>
<proteinExistence type="predicted"/>
<dbReference type="NCBIfam" id="TIGR01128">
    <property type="entry name" value="holA"/>
    <property type="match status" value="1"/>
</dbReference>
<dbReference type="AlphaFoldDB" id="A0A1W1C3D3"/>
<dbReference type="PANTHER" id="PTHR34388:SF1">
    <property type="entry name" value="DNA POLYMERASE III SUBUNIT DELTA"/>
    <property type="match status" value="1"/>
</dbReference>
<evidence type="ECO:0008006" key="6">
    <source>
        <dbReference type="Google" id="ProtNLM"/>
    </source>
</evidence>
<evidence type="ECO:0000256" key="1">
    <source>
        <dbReference type="ARBA" id="ARBA00022679"/>
    </source>
</evidence>
<dbReference type="EMBL" id="FPHG01000042">
    <property type="protein sequence ID" value="SFV60221.1"/>
    <property type="molecule type" value="Genomic_DNA"/>
</dbReference>
<accession>A0A1W1C3D3</accession>
<organism evidence="5">
    <name type="scientific">hydrothermal vent metagenome</name>
    <dbReference type="NCBI Taxonomy" id="652676"/>
    <lineage>
        <taxon>unclassified sequences</taxon>
        <taxon>metagenomes</taxon>
        <taxon>ecological metagenomes</taxon>
    </lineage>
</organism>
<dbReference type="Gene3D" id="1.10.8.60">
    <property type="match status" value="1"/>
</dbReference>
<evidence type="ECO:0000313" key="5">
    <source>
        <dbReference type="EMBL" id="SFV60221.1"/>
    </source>
</evidence>
<gene>
    <name evidence="5" type="ORF">MNB_SV-9-803</name>
</gene>
<dbReference type="InterPro" id="IPR027417">
    <property type="entry name" value="P-loop_NTPase"/>
</dbReference>
<dbReference type="NCBIfam" id="NF006302">
    <property type="entry name" value="PRK08487.1-5"/>
    <property type="match status" value="1"/>
</dbReference>
<protein>
    <recommendedName>
        <fullName evidence="6">DNA polymerase III delta N-terminal domain-containing protein</fullName>
    </recommendedName>
</protein>
<dbReference type="GO" id="GO:0006261">
    <property type="term" value="P:DNA-templated DNA replication"/>
    <property type="evidence" value="ECO:0007669"/>
    <property type="project" value="TreeGrafter"/>
</dbReference>
<reference evidence="5" key="1">
    <citation type="submission" date="2016-10" db="EMBL/GenBank/DDBJ databases">
        <authorList>
            <person name="de Groot N.N."/>
        </authorList>
    </citation>
    <scope>NUCLEOTIDE SEQUENCE</scope>
</reference>
<dbReference type="GO" id="GO:0009360">
    <property type="term" value="C:DNA polymerase III complex"/>
    <property type="evidence" value="ECO:0007669"/>
    <property type="project" value="TreeGrafter"/>
</dbReference>
<sequence>MYKRDLDQKLSKSIPQYLMLFGDSEYLNSYYLQYYVNKLNAKEDLLSLYFEDWDFNIAKSYLSQTSLFGGNNLLIVKSIKKIPKKELDVLVNLSKKSSENYFLFIFEGLAKDARGMQKSFGTNWARLFELNIRESIELLQTKADKIGLDIDYYALQHLMVVLNNNLALCDNELNKLTISGTRITSKDIDKLVYSTAPLSTEDFFIELFQKRDITKMLNKLLELGEDEFSLLASTQRFLNEMFLFTAYMKLNNNRVDSMDILGYKLPKPIENQKANIAKRINSSALLSISQHLIDSELKLKHSSTINKESILYGIFIKIQELL</sequence>
<dbReference type="PANTHER" id="PTHR34388">
    <property type="entry name" value="DNA POLYMERASE III SUBUNIT DELTA"/>
    <property type="match status" value="1"/>
</dbReference>
<keyword evidence="2" id="KW-0548">Nucleotidyltransferase</keyword>
<name>A0A1W1C3D3_9ZZZZ</name>
<evidence type="ECO:0000256" key="2">
    <source>
        <dbReference type="ARBA" id="ARBA00022695"/>
    </source>
</evidence>
<dbReference type="GO" id="GO:0003887">
    <property type="term" value="F:DNA-directed DNA polymerase activity"/>
    <property type="evidence" value="ECO:0007669"/>
    <property type="project" value="UniProtKB-KW"/>
</dbReference>
<dbReference type="SUPFAM" id="SSF52540">
    <property type="entry name" value="P-loop containing nucleoside triphosphate hydrolases"/>
    <property type="match status" value="1"/>
</dbReference>
<dbReference type="InterPro" id="IPR005790">
    <property type="entry name" value="DNA_polIII_delta"/>
</dbReference>
<keyword evidence="1" id="KW-0808">Transferase</keyword>
<keyword evidence="4" id="KW-0239">DNA-directed DNA polymerase</keyword>
<dbReference type="Gene3D" id="1.20.272.10">
    <property type="match status" value="1"/>
</dbReference>
<evidence type="ECO:0000256" key="3">
    <source>
        <dbReference type="ARBA" id="ARBA00022705"/>
    </source>
</evidence>